<evidence type="ECO:0000256" key="2">
    <source>
        <dbReference type="SAM" id="Phobius"/>
    </source>
</evidence>
<keyword evidence="4" id="KW-1185">Reference proteome</keyword>
<evidence type="ECO:0000313" key="4">
    <source>
        <dbReference type="Proteomes" id="UP000796880"/>
    </source>
</evidence>
<feature type="region of interest" description="Disordered" evidence="1">
    <location>
        <begin position="1"/>
        <end position="38"/>
    </location>
</feature>
<keyword evidence="2" id="KW-0472">Membrane</keyword>
<dbReference type="OrthoDB" id="1738567at2759"/>
<dbReference type="EMBL" id="VOIH02000009">
    <property type="protein sequence ID" value="KAF3437937.1"/>
    <property type="molecule type" value="Genomic_DNA"/>
</dbReference>
<proteinExistence type="predicted"/>
<organism evidence="3 4">
    <name type="scientific">Rhamnella rubrinervis</name>
    <dbReference type="NCBI Taxonomy" id="2594499"/>
    <lineage>
        <taxon>Eukaryota</taxon>
        <taxon>Viridiplantae</taxon>
        <taxon>Streptophyta</taxon>
        <taxon>Embryophyta</taxon>
        <taxon>Tracheophyta</taxon>
        <taxon>Spermatophyta</taxon>
        <taxon>Magnoliopsida</taxon>
        <taxon>eudicotyledons</taxon>
        <taxon>Gunneridae</taxon>
        <taxon>Pentapetalae</taxon>
        <taxon>rosids</taxon>
        <taxon>fabids</taxon>
        <taxon>Rosales</taxon>
        <taxon>Rhamnaceae</taxon>
        <taxon>rhamnoid group</taxon>
        <taxon>Rhamneae</taxon>
        <taxon>Rhamnella</taxon>
    </lineage>
</organism>
<feature type="compositionally biased region" description="Polar residues" evidence="1">
    <location>
        <begin position="1"/>
        <end position="22"/>
    </location>
</feature>
<sequence length="134" mass="14455">MATTSTTMPDQQQQPIGNTLASNPEAVPSSSSWHSSSGSIGPCFAVISVIALLAVLSCVFGRIFSRRRATLVTPLESIKGRPGCSCFGWVMRKFIRRFVPGDVEVASNKVMVLRDEKNDAKARDVGVPHPDPQP</sequence>
<reference evidence="3" key="1">
    <citation type="submission" date="2020-03" db="EMBL/GenBank/DDBJ databases">
        <title>A high-quality chromosome-level genome assembly of a woody plant with both climbing and erect habits, Rhamnella rubrinervis.</title>
        <authorList>
            <person name="Lu Z."/>
            <person name="Yang Y."/>
            <person name="Zhu X."/>
            <person name="Sun Y."/>
        </authorList>
    </citation>
    <scope>NUCLEOTIDE SEQUENCE</scope>
    <source>
        <strain evidence="3">BYM</strain>
        <tissue evidence="3">Leaf</tissue>
    </source>
</reference>
<gene>
    <name evidence="3" type="ORF">FNV43_RR20693</name>
</gene>
<evidence type="ECO:0000313" key="3">
    <source>
        <dbReference type="EMBL" id="KAF3437937.1"/>
    </source>
</evidence>
<keyword evidence="2" id="KW-1133">Transmembrane helix</keyword>
<protein>
    <recommendedName>
        <fullName evidence="5">Transmembrane protein</fullName>
    </recommendedName>
</protein>
<accession>A0A8K0GQQ1</accession>
<feature type="transmembrane region" description="Helical" evidence="2">
    <location>
        <begin position="39"/>
        <end position="60"/>
    </location>
</feature>
<dbReference type="PANTHER" id="PTHR33429">
    <property type="entry name" value="OS02G0708000 PROTEIN-RELATED"/>
    <property type="match status" value="1"/>
</dbReference>
<evidence type="ECO:0000256" key="1">
    <source>
        <dbReference type="SAM" id="MobiDB-lite"/>
    </source>
</evidence>
<evidence type="ECO:0008006" key="5">
    <source>
        <dbReference type="Google" id="ProtNLM"/>
    </source>
</evidence>
<comment type="caution">
    <text evidence="3">The sequence shown here is derived from an EMBL/GenBank/DDBJ whole genome shotgun (WGS) entry which is preliminary data.</text>
</comment>
<dbReference type="PANTHER" id="PTHR33429:SF23">
    <property type="entry name" value="OS02G0709350 PROTEIN"/>
    <property type="match status" value="1"/>
</dbReference>
<dbReference type="AlphaFoldDB" id="A0A8K0GQQ1"/>
<name>A0A8K0GQQ1_9ROSA</name>
<dbReference type="Proteomes" id="UP000796880">
    <property type="component" value="Unassembled WGS sequence"/>
</dbReference>
<feature type="compositionally biased region" description="Low complexity" evidence="1">
    <location>
        <begin position="29"/>
        <end position="38"/>
    </location>
</feature>
<keyword evidence="2" id="KW-0812">Transmembrane</keyword>